<name>A0ABX2EV67_9PSEU</name>
<dbReference type="InterPro" id="IPR013324">
    <property type="entry name" value="RNA_pol_sigma_r3/r4-like"/>
</dbReference>
<comment type="similarity">
    <text evidence="1">Belongs to the sigma-70 factor family. ECF subfamily.</text>
</comment>
<dbReference type="EMBL" id="JAAATY010000001">
    <property type="protein sequence ID" value="NRN62859.1"/>
    <property type="molecule type" value="Genomic_DNA"/>
</dbReference>
<evidence type="ECO:0000313" key="7">
    <source>
        <dbReference type="EMBL" id="NRN62859.1"/>
    </source>
</evidence>
<dbReference type="NCBIfam" id="TIGR02937">
    <property type="entry name" value="sigma70-ECF"/>
    <property type="match status" value="1"/>
</dbReference>
<accession>A0ABX2EV67</accession>
<dbReference type="SUPFAM" id="SSF88659">
    <property type="entry name" value="Sigma3 and sigma4 domains of RNA polymerase sigma factors"/>
    <property type="match status" value="1"/>
</dbReference>
<keyword evidence="8" id="KW-1185">Reference proteome</keyword>
<organism evidence="7 8">
    <name type="scientific">Kibdelosporangium persicum</name>
    <dbReference type="NCBI Taxonomy" id="2698649"/>
    <lineage>
        <taxon>Bacteria</taxon>
        <taxon>Bacillati</taxon>
        <taxon>Actinomycetota</taxon>
        <taxon>Actinomycetes</taxon>
        <taxon>Pseudonocardiales</taxon>
        <taxon>Pseudonocardiaceae</taxon>
        <taxon>Kibdelosporangium</taxon>
    </lineage>
</organism>
<dbReference type="RefSeq" id="WP_173123095.1">
    <property type="nucleotide sequence ID" value="NZ_CBCSGW010000042.1"/>
</dbReference>
<dbReference type="Gene3D" id="1.10.1740.10">
    <property type="match status" value="1"/>
</dbReference>
<dbReference type="SUPFAM" id="SSF88946">
    <property type="entry name" value="Sigma2 domain of RNA polymerase sigma factors"/>
    <property type="match status" value="1"/>
</dbReference>
<dbReference type="Proteomes" id="UP000763557">
    <property type="component" value="Unassembled WGS sequence"/>
</dbReference>
<keyword evidence="2" id="KW-0805">Transcription regulation</keyword>
<dbReference type="InterPro" id="IPR036388">
    <property type="entry name" value="WH-like_DNA-bd_sf"/>
</dbReference>
<dbReference type="InterPro" id="IPR007627">
    <property type="entry name" value="RNA_pol_sigma70_r2"/>
</dbReference>
<evidence type="ECO:0000313" key="8">
    <source>
        <dbReference type="Proteomes" id="UP000763557"/>
    </source>
</evidence>
<evidence type="ECO:0000256" key="2">
    <source>
        <dbReference type="ARBA" id="ARBA00023015"/>
    </source>
</evidence>
<dbReference type="InterPro" id="IPR013249">
    <property type="entry name" value="RNA_pol_sigma70_r4_t2"/>
</dbReference>
<dbReference type="Pfam" id="PF08281">
    <property type="entry name" value="Sigma70_r4_2"/>
    <property type="match status" value="1"/>
</dbReference>
<gene>
    <name evidence="7" type="ORF">GC106_600</name>
</gene>
<evidence type="ECO:0000259" key="6">
    <source>
        <dbReference type="Pfam" id="PF08281"/>
    </source>
</evidence>
<evidence type="ECO:0000256" key="3">
    <source>
        <dbReference type="ARBA" id="ARBA00023082"/>
    </source>
</evidence>
<dbReference type="PANTHER" id="PTHR43133:SF53">
    <property type="entry name" value="ECF RNA POLYMERASE SIGMA-E FACTOR"/>
    <property type="match status" value="1"/>
</dbReference>
<dbReference type="CDD" id="cd06171">
    <property type="entry name" value="Sigma70_r4"/>
    <property type="match status" value="1"/>
</dbReference>
<dbReference type="InterPro" id="IPR014284">
    <property type="entry name" value="RNA_pol_sigma-70_dom"/>
</dbReference>
<dbReference type="InterPro" id="IPR013325">
    <property type="entry name" value="RNA_pol_sigma_r2"/>
</dbReference>
<protein>
    <submittedName>
        <fullName evidence="7">RNA polymerase sigma factor RpoE</fullName>
    </submittedName>
</protein>
<feature type="domain" description="RNA polymerase sigma factor 70 region 4 type 2" evidence="6">
    <location>
        <begin position="158"/>
        <end position="206"/>
    </location>
</feature>
<feature type="domain" description="RNA polymerase sigma-70 region 2" evidence="5">
    <location>
        <begin position="37"/>
        <end position="99"/>
    </location>
</feature>
<dbReference type="Gene3D" id="1.10.10.10">
    <property type="entry name" value="Winged helix-like DNA-binding domain superfamily/Winged helix DNA-binding domain"/>
    <property type="match status" value="1"/>
</dbReference>
<dbReference type="Pfam" id="PF04542">
    <property type="entry name" value="Sigma70_r2"/>
    <property type="match status" value="1"/>
</dbReference>
<dbReference type="InterPro" id="IPR039425">
    <property type="entry name" value="RNA_pol_sigma-70-like"/>
</dbReference>
<proteinExistence type="inferred from homology"/>
<evidence type="ECO:0000256" key="1">
    <source>
        <dbReference type="ARBA" id="ARBA00010641"/>
    </source>
</evidence>
<dbReference type="PANTHER" id="PTHR43133">
    <property type="entry name" value="RNA POLYMERASE ECF-TYPE SIGMA FACTO"/>
    <property type="match status" value="1"/>
</dbReference>
<keyword evidence="4" id="KW-0804">Transcription</keyword>
<sequence>MGIEAGEGEQPFPPDSELVARLRGRDETAFVLMVGSWSGGLLRLARHFVSTNDSAAEVVQDTWLAVIHGLDSFEGRSSLKTWVCRILVNTAKRRGVREGRTIPWSSLPVAQDQGPTVDPARFLGPESEDPGHWRVFPQPWPMPSPEQEAVAKETRAVVEEALTHLPDRQRIVITLRDVEGYNAEEVCSILELSAANQRVLLHRARAFVRGRLEEYFAGAKAAADGG</sequence>
<evidence type="ECO:0000259" key="5">
    <source>
        <dbReference type="Pfam" id="PF04542"/>
    </source>
</evidence>
<reference evidence="7 8" key="1">
    <citation type="submission" date="2020-01" db="EMBL/GenBank/DDBJ databases">
        <title>Kibdelosporangium persica a novel Actinomycetes from a hot desert in Iran.</title>
        <authorList>
            <person name="Safaei N."/>
            <person name="Zaburannyi N."/>
            <person name="Mueller R."/>
            <person name="Wink J."/>
        </authorList>
    </citation>
    <scope>NUCLEOTIDE SEQUENCE [LARGE SCALE GENOMIC DNA]</scope>
    <source>
        <strain evidence="7 8">4NS15</strain>
    </source>
</reference>
<evidence type="ECO:0000256" key="4">
    <source>
        <dbReference type="ARBA" id="ARBA00023163"/>
    </source>
</evidence>
<keyword evidence="3" id="KW-0731">Sigma factor</keyword>
<comment type="caution">
    <text evidence="7">The sequence shown here is derived from an EMBL/GenBank/DDBJ whole genome shotgun (WGS) entry which is preliminary data.</text>
</comment>